<dbReference type="OrthoDB" id="10018367at2759"/>
<gene>
    <name evidence="1" type="ORF">ONB1V03_LOCUS8840</name>
</gene>
<keyword evidence="2" id="KW-1185">Reference proteome</keyword>
<organism evidence="1">
    <name type="scientific">Oppiella nova</name>
    <dbReference type="NCBI Taxonomy" id="334625"/>
    <lineage>
        <taxon>Eukaryota</taxon>
        <taxon>Metazoa</taxon>
        <taxon>Ecdysozoa</taxon>
        <taxon>Arthropoda</taxon>
        <taxon>Chelicerata</taxon>
        <taxon>Arachnida</taxon>
        <taxon>Acari</taxon>
        <taxon>Acariformes</taxon>
        <taxon>Sarcoptiformes</taxon>
        <taxon>Oribatida</taxon>
        <taxon>Brachypylina</taxon>
        <taxon>Oppioidea</taxon>
        <taxon>Oppiidae</taxon>
        <taxon>Oppiella</taxon>
    </lineage>
</organism>
<dbReference type="SUPFAM" id="SSF51283">
    <property type="entry name" value="dUTPase-like"/>
    <property type="match status" value="1"/>
</dbReference>
<accession>A0A7R9M2E1</accession>
<dbReference type="AlphaFoldDB" id="A0A7R9M2E1"/>
<dbReference type="EMBL" id="CAJPVJ010005242">
    <property type="protein sequence ID" value="CAG2169362.1"/>
    <property type="molecule type" value="Genomic_DNA"/>
</dbReference>
<dbReference type="EMBL" id="OC920067">
    <property type="protein sequence ID" value="CAD7652175.1"/>
    <property type="molecule type" value="Genomic_DNA"/>
</dbReference>
<proteinExistence type="predicted"/>
<dbReference type="Proteomes" id="UP000728032">
    <property type="component" value="Unassembled WGS sequence"/>
</dbReference>
<evidence type="ECO:0000313" key="1">
    <source>
        <dbReference type="EMBL" id="CAD7652175.1"/>
    </source>
</evidence>
<name>A0A7R9M2E1_9ACAR</name>
<dbReference type="InterPro" id="IPR036157">
    <property type="entry name" value="dUTPase-like_sf"/>
</dbReference>
<sequence>MSGAMNGTASEEPVRQLKYSKLTDSAFGPTRGSERSAGYDLYSAYDYTIEMKTYMRTSPSLMDTYFDVNFSFFGNFLANLSKQLNTEMIANINNKHEIEMKTYMRTSPSLMDTYFDVNFSFFGNFLVT</sequence>
<dbReference type="Gene3D" id="2.70.40.10">
    <property type="match status" value="1"/>
</dbReference>
<evidence type="ECO:0000313" key="2">
    <source>
        <dbReference type="Proteomes" id="UP000728032"/>
    </source>
</evidence>
<protein>
    <submittedName>
        <fullName evidence="1">Uncharacterized protein</fullName>
    </submittedName>
</protein>
<reference evidence="1" key="1">
    <citation type="submission" date="2020-11" db="EMBL/GenBank/DDBJ databases">
        <authorList>
            <person name="Tran Van P."/>
        </authorList>
    </citation>
    <scope>NUCLEOTIDE SEQUENCE</scope>
</reference>